<dbReference type="InterPro" id="IPR013785">
    <property type="entry name" value="Aldolase_TIM"/>
</dbReference>
<dbReference type="PANTHER" id="PTHR43170">
    <property type="entry name" value="GMP REDUCTASE"/>
    <property type="match status" value="1"/>
</dbReference>
<name>A0A2G9T9I6_TELCI</name>
<dbReference type="PANTHER" id="PTHR43170:SF5">
    <property type="entry name" value="GMP REDUCTASE"/>
    <property type="match status" value="1"/>
</dbReference>
<feature type="non-terminal residue" evidence="2">
    <location>
        <position position="60"/>
    </location>
</feature>
<dbReference type="Gene3D" id="3.20.20.70">
    <property type="entry name" value="Aldolase class I"/>
    <property type="match status" value="1"/>
</dbReference>
<dbReference type="GO" id="GO:0016491">
    <property type="term" value="F:oxidoreductase activity"/>
    <property type="evidence" value="ECO:0007669"/>
    <property type="project" value="UniProtKB-KW"/>
</dbReference>
<dbReference type="SUPFAM" id="SSF51412">
    <property type="entry name" value="Inosine monophosphate dehydrogenase (IMPDH)"/>
    <property type="match status" value="1"/>
</dbReference>
<reference evidence="2 3" key="1">
    <citation type="submission" date="2015-09" db="EMBL/GenBank/DDBJ databases">
        <title>Draft genome of the parasitic nematode Teladorsagia circumcincta isolate WARC Sus (inbred).</title>
        <authorList>
            <person name="Mitreva M."/>
        </authorList>
    </citation>
    <scope>NUCLEOTIDE SEQUENCE [LARGE SCALE GENOMIC DNA]</scope>
    <source>
        <strain evidence="2 3">S</strain>
    </source>
</reference>
<organism evidence="2 3">
    <name type="scientific">Teladorsagia circumcincta</name>
    <name type="common">Brown stomach worm</name>
    <name type="synonym">Ostertagia circumcincta</name>
    <dbReference type="NCBI Taxonomy" id="45464"/>
    <lineage>
        <taxon>Eukaryota</taxon>
        <taxon>Metazoa</taxon>
        <taxon>Ecdysozoa</taxon>
        <taxon>Nematoda</taxon>
        <taxon>Chromadorea</taxon>
        <taxon>Rhabditida</taxon>
        <taxon>Rhabditina</taxon>
        <taxon>Rhabditomorpha</taxon>
        <taxon>Strongyloidea</taxon>
        <taxon>Trichostrongylidae</taxon>
        <taxon>Teladorsagia</taxon>
    </lineage>
</organism>
<protein>
    <submittedName>
        <fullName evidence="2">Uncharacterized protein</fullName>
    </submittedName>
</protein>
<sequence length="60" mass="6883">MDTVGTFEMAEALAKHRLFTTVHKHYTLDEWKAFSERNKDSSIFSNIAVSSGISEKDFEK</sequence>
<evidence type="ECO:0000313" key="2">
    <source>
        <dbReference type="EMBL" id="PIO54575.1"/>
    </source>
</evidence>
<dbReference type="InterPro" id="IPR050139">
    <property type="entry name" value="GMP_reductase"/>
</dbReference>
<dbReference type="Proteomes" id="UP000230423">
    <property type="component" value="Unassembled WGS sequence"/>
</dbReference>
<accession>A0A2G9T9I6</accession>
<dbReference type="EMBL" id="KZ395000">
    <property type="protein sequence ID" value="PIO54575.1"/>
    <property type="molecule type" value="Genomic_DNA"/>
</dbReference>
<dbReference type="OrthoDB" id="418595at2759"/>
<evidence type="ECO:0000256" key="1">
    <source>
        <dbReference type="ARBA" id="ARBA00023002"/>
    </source>
</evidence>
<proteinExistence type="predicted"/>
<gene>
    <name evidence="2" type="ORF">TELCIR_24058</name>
</gene>
<keyword evidence="3" id="KW-1185">Reference proteome</keyword>
<keyword evidence="1" id="KW-0560">Oxidoreductase</keyword>
<dbReference type="AlphaFoldDB" id="A0A2G9T9I6"/>
<evidence type="ECO:0000313" key="3">
    <source>
        <dbReference type="Proteomes" id="UP000230423"/>
    </source>
</evidence>